<accession>A0AAV6K684</accession>
<evidence type="ECO:0000313" key="1">
    <source>
        <dbReference type="EMBL" id="KAG5547879.1"/>
    </source>
</evidence>
<evidence type="ECO:0008006" key="3">
    <source>
        <dbReference type="Google" id="ProtNLM"/>
    </source>
</evidence>
<reference evidence="1" key="1">
    <citation type="submission" date="2020-08" db="EMBL/GenBank/DDBJ databases">
        <title>Plant Genome Project.</title>
        <authorList>
            <person name="Zhang R.-G."/>
        </authorList>
    </citation>
    <scope>NUCLEOTIDE SEQUENCE</scope>
    <source>
        <strain evidence="1">WSP0</strain>
        <tissue evidence="1">Leaf</tissue>
    </source>
</reference>
<sequence length="196" mass="21812">MRMRWVCAVVVSHANAMGSTGNPGSQEAFGVGFDSCCEISIQLLVLGFARLSNEPPPVDCEIDTRTNRSIMPDRAIKKYVHTCLCLYPYGNRVRGRFIVDRTVYSKWKLCNGDLIRKRENVVKIFYGRAQNCQKIARRGSGTTLLLGTPRAKVYRLAATGSTHFGISLVPVPPISLVPLYHPENLGFFLASSFGLW</sequence>
<proteinExistence type="predicted"/>
<evidence type="ECO:0000313" key="2">
    <source>
        <dbReference type="Proteomes" id="UP000823749"/>
    </source>
</evidence>
<name>A0AAV6K684_9ERIC</name>
<dbReference type="Proteomes" id="UP000823749">
    <property type="component" value="Chromosome 5"/>
</dbReference>
<protein>
    <recommendedName>
        <fullName evidence="3">Ribosomal protein S4</fullName>
    </recommendedName>
</protein>
<comment type="caution">
    <text evidence="1">The sequence shown here is derived from an EMBL/GenBank/DDBJ whole genome shotgun (WGS) entry which is preliminary data.</text>
</comment>
<keyword evidence="2" id="KW-1185">Reference proteome</keyword>
<organism evidence="1 2">
    <name type="scientific">Rhododendron griersonianum</name>
    <dbReference type="NCBI Taxonomy" id="479676"/>
    <lineage>
        <taxon>Eukaryota</taxon>
        <taxon>Viridiplantae</taxon>
        <taxon>Streptophyta</taxon>
        <taxon>Embryophyta</taxon>
        <taxon>Tracheophyta</taxon>
        <taxon>Spermatophyta</taxon>
        <taxon>Magnoliopsida</taxon>
        <taxon>eudicotyledons</taxon>
        <taxon>Gunneridae</taxon>
        <taxon>Pentapetalae</taxon>
        <taxon>asterids</taxon>
        <taxon>Ericales</taxon>
        <taxon>Ericaceae</taxon>
        <taxon>Ericoideae</taxon>
        <taxon>Rhodoreae</taxon>
        <taxon>Rhododendron</taxon>
    </lineage>
</organism>
<dbReference type="AlphaFoldDB" id="A0AAV6K684"/>
<dbReference type="EMBL" id="JACTNZ010000005">
    <property type="protein sequence ID" value="KAG5547879.1"/>
    <property type="molecule type" value="Genomic_DNA"/>
</dbReference>
<gene>
    <name evidence="1" type="ORF">RHGRI_013529</name>
</gene>